<gene>
    <name evidence="1" type="ORF">VII00023_21357</name>
</gene>
<proteinExistence type="predicted"/>
<organism evidence="1 2">
    <name type="scientific">Vibrio ichthyoenteri ATCC 700023</name>
    <dbReference type="NCBI Taxonomy" id="870968"/>
    <lineage>
        <taxon>Bacteria</taxon>
        <taxon>Pseudomonadati</taxon>
        <taxon>Pseudomonadota</taxon>
        <taxon>Gammaproteobacteria</taxon>
        <taxon>Vibrionales</taxon>
        <taxon>Vibrionaceae</taxon>
        <taxon>Vibrio</taxon>
    </lineage>
</organism>
<dbReference type="EMBL" id="AFWF01000210">
    <property type="protein sequence ID" value="EGU36423.1"/>
    <property type="molecule type" value="Genomic_DNA"/>
</dbReference>
<evidence type="ECO:0000313" key="2">
    <source>
        <dbReference type="Proteomes" id="UP000004605"/>
    </source>
</evidence>
<dbReference type="AlphaFoldDB" id="F9S4U1"/>
<dbReference type="Proteomes" id="UP000004605">
    <property type="component" value="Unassembled WGS sequence"/>
</dbReference>
<name>F9S4U1_9VIBR</name>
<feature type="non-terminal residue" evidence="1">
    <location>
        <position position="1"/>
    </location>
</feature>
<comment type="caution">
    <text evidence="1">The sequence shown here is derived from an EMBL/GenBank/DDBJ whole genome shotgun (WGS) entry which is preliminary data.</text>
</comment>
<accession>F9S4U1</accession>
<reference evidence="1 2" key="1">
    <citation type="journal article" date="2012" name="Int. J. Syst. Evol. Microbiol.">
        <title>Vibrio caribbeanicus sp. nov., isolated from the marine sponge Scleritoderma cyanea.</title>
        <authorList>
            <person name="Hoffmann M."/>
            <person name="Monday S.R."/>
            <person name="Allard M.W."/>
            <person name="Strain E.A."/>
            <person name="Whittaker P."/>
            <person name="Naum M."/>
            <person name="McCarthy P.J."/>
            <person name="Lopez J.V."/>
            <person name="Fischer M."/>
            <person name="Brown E.W."/>
        </authorList>
    </citation>
    <scope>NUCLEOTIDE SEQUENCE [LARGE SCALE GENOMIC DNA]</scope>
    <source>
        <strain evidence="1 2">ATCC 700023</strain>
    </source>
</reference>
<evidence type="ECO:0000313" key="1">
    <source>
        <dbReference type="EMBL" id="EGU36423.1"/>
    </source>
</evidence>
<protein>
    <submittedName>
        <fullName evidence="1">Uncharacterized protein</fullName>
    </submittedName>
</protein>
<sequence>YQDDYVGWTYRPEDFVKFGVRDVMVINPPWVKTDYQVNKKIFVVDVE</sequence>
<keyword evidence="2" id="KW-1185">Reference proteome</keyword>